<accession>A0A0G0JGT3</accession>
<keyword evidence="8 10" id="KW-0067">ATP-binding</keyword>
<dbReference type="CDD" id="cd01997">
    <property type="entry name" value="GMP_synthase_C"/>
    <property type="match status" value="1"/>
</dbReference>
<dbReference type="EC" id="6.3.5.2" evidence="3"/>
<dbReference type="PROSITE" id="PS51273">
    <property type="entry name" value="GATASE_TYPE_1"/>
    <property type="match status" value="1"/>
</dbReference>
<dbReference type="Gene3D" id="3.40.50.880">
    <property type="match status" value="1"/>
</dbReference>
<dbReference type="NCBIfam" id="NF000848">
    <property type="entry name" value="PRK00074.1"/>
    <property type="match status" value="1"/>
</dbReference>
<dbReference type="GO" id="GO:0006529">
    <property type="term" value="P:asparagine biosynthetic process"/>
    <property type="evidence" value="ECO:0007669"/>
    <property type="project" value="InterPro"/>
</dbReference>
<proteinExistence type="predicted"/>
<keyword evidence="9" id="KW-0315">Glutamine amidotransferase</keyword>
<name>A0A0G0JGT3_9BACT</name>
<dbReference type="Gene3D" id="3.30.300.10">
    <property type="match status" value="1"/>
</dbReference>
<evidence type="ECO:0000256" key="1">
    <source>
        <dbReference type="ARBA" id="ARBA00002332"/>
    </source>
</evidence>
<evidence type="ECO:0000313" key="12">
    <source>
        <dbReference type="EMBL" id="KKQ35964.1"/>
    </source>
</evidence>
<dbReference type="Pfam" id="PF00958">
    <property type="entry name" value="GMP_synt_C"/>
    <property type="match status" value="1"/>
</dbReference>
<comment type="caution">
    <text evidence="12">The sequence shown here is derived from an EMBL/GenBank/DDBJ whole genome shotgun (WGS) entry which is preliminary data.</text>
</comment>
<dbReference type="InterPro" id="IPR025777">
    <property type="entry name" value="GMPS_ATP_PPase_dom"/>
</dbReference>
<evidence type="ECO:0000256" key="6">
    <source>
        <dbReference type="ARBA" id="ARBA00022749"/>
    </source>
</evidence>
<evidence type="ECO:0000256" key="7">
    <source>
        <dbReference type="ARBA" id="ARBA00022755"/>
    </source>
</evidence>
<dbReference type="SUPFAM" id="SSF52402">
    <property type="entry name" value="Adenine nucleotide alpha hydrolases-like"/>
    <property type="match status" value="1"/>
</dbReference>
<keyword evidence="7 10" id="KW-0658">Purine biosynthesis</keyword>
<keyword evidence="4" id="KW-0436">Ligase</keyword>
<dbReference type="InterPro" id="IPR029062">
    <property type="entry name" value="Class_I_gatase-like"/>
</dbReference>
<dbReference type="InterPro" id="IPR001674">
    <property type="entry name" value="GMP_synth_C"/>
</dbReference>
<evidence type="ECO:0000256" key="3">
    <source>
        <dbReference type="ARBA" id="ARBA00012746"/>
    </source>
</evidence>
<evidence type="ECO:0000256" key="9">
    <source>
        <dbReference type="ARBA" id="ARBA00022962"/>
    </source>
</evidence>
<dbReference type="PRINTS" id="PR00096">
    <property type="entry name" value="GATASE"/>
</dbReference>
<dbReference type="InterPro" id="IPR014729">
    <property type="entry name" value="Rossmann-like_a/b/a_fold"/>
</dbReference>
<dbReference type="UniPathway" id="UPA00189">
    <property type="reaction ID" value="UER00296"/>
</dbReference>
<dbReference type="GO" id="GO:0004066">
    <property type="term" value="F:asparagine synthase (glutamine-hydrolyzing) activity"/>
    <property type="evidence" value="ECO:0007669"/>
    <property type="project" value="InterPro"/>
</dbReference>
<dbReference type="EMBL" id="LBTF01000002">
    <property type="protein sequence ID" value="KKQ35964.1"/>
    <property type="molecule type" value="Genomic_DNA"/>
</dbReference>
<protein>
    <recommendedName>
        <fullName evidence="3">GMP synthase (glutamine-hydrolyzing)</fullName>
        <ecNumber evidence="3">6.3.5.2</ecNumber>
    </recommendedName>
</protein>
<evidence type="ECO:0000313" key="13">
    <source>
        <dbReference type="Proteomes" id="UP000033876"/>
    </source>
</evidence>
<comment type="function">
    <text evidence="1">Catalyzes the synthesis of GMP from XMP.</text>
</comment>
<evidence type="ECO:0000256" key="8">
    <source>
        <dbReference type="ARBA" id="ARBA00022840"/>
    </source>
</evidence>
<dbReference type="Pfam" id="PF00117">
    <property type="entry name" value="GATase"/>
    <property type="match status" value="1"/>
</dbReference>
<dbReference type="SUPFAM" id="SSF54810">
    <property type="entry name" value="GMP synthetase C-terminal dimerisation domain"/>
    <property type="match status" value="1"/>
</dbReference>
<dbReference type="PROSITE" id="PS51553">
    <property type="entry name" value="GMPS_ATP_PPASE"/>
    <property type="match status" value="1"/>
</dbReference>
<comment type="pathway">
    <text evidence="2">Purine metabolism; GMP biosynthesis; GMP from XMP (L-Gln route): step 1/1.</text>
</comment>
<keyword evidence="6 10" id="KW-0332">GMP biosynthesis</keyword>
<dbReference type="GO" id="GO:0005829">
    <property type="term" value="C:cytosol"/>
    <property type="evidence" value="ECO:0007669"/>
    <property type="project" value="TreeGrafter"/>
</dbReference>
<organism evidence="12 13">
    <name type="scientific">Candidatus Nomurabacteria bacterium GW2011_GWB1_37_5</name>
    <dbReference type="NCBI Taxonomy" id="1618742"/>
    <lineage>
        <taxon>Bacteria</taxon>
        <taxon>Candidatus Nomuraibacteriota</taxon>
    </lineage>
</organism>
<feature type="binding site" evidence="10">
    <location>
        <begin position="259"/>
        <end position="265"/>
    </location>
    <ligand>
        <name>ATP</name>
        <dbReference type="ChEBI" id="CHEBI:30616"/>
    </ligand>
</feature>
<gene>
    <name evidence="12" type="ORF">US50_C0002G0024</name>
</gene>
<dbReference type="PATRIC" id="fig|1618742.3.peg.62"/>
<evidence type="ECO:0000259" key="11">
    <source>
        <dbReference type="PROSITE" id="PS51553"/>
    </source>
</evidence>
<dbReference type="AlphaFoldDB" id="A0A0G0JGT3"/>
<evidence type="ECO:0000256" key="4">
    <source>
        <dbReference type="ARBA" id="ARBA00022598"/>
    </source>
</evidence>
<reference evidence="12 13" key="1">
    <citation type="journal article" date="2015" name="Nature">
        <title>rRNA introns, odd ribosomes, and small enigmatic genomes across a large radiation of phyla.</title>
        <authorList>
            <person name="Brown C.T."/>
            <person name="Hug L.A."/>
            <person name="Thomas B.C."/>
            <person name="Sharon I."/>
            <person name="Castelle C.J."/>
            <person name="Singh A."/>
            <person name="Wilkins M.J."/>
            <person name="Williams K.H."/>
            <person name="Banfield J.F."/>
        </authorList>
    </citation>
    <scope>NUCLEOTIDE SEQUENCE [LARGE SCALE GENOMIC DNA]</scope>
</reference>
<sequence>MLLIDTYKVKWLTLGEIRTFTIKITQKMTAQILIIDLGSQYTQVIRRSLRYLGYKSEIVSPEESLEWAKQNKPKGIILSGGSASVYDKDAPKPPVKLLGLGIPVLGICYGMQWLAYVHDKKSVHATTEGKSYGPVKIEFPNYTKNYKNKLFFGIAWGLEKAWSSHGDSVKYAPIGFGVTATSNSGKVIEAIENPQMKYWGVQFHPEVEQTEDNNIILKNFTETICGCRKDYSANEMMDQILSATKKALGKNGKAIIGVSGGVDSTTLAAIFAPVLGNRLKAFTIDTGGMRKGEIEQIEQIAKSAKIDLEVLDYSDQFIANVSQTTDAEEKRRKFREVYKMAFYHVARKFHATHVIQGTLATDLIESGASGKSALIKTHHNVGLEFGLKEIMPLADFFKFEVRKLAEEIGLKELISKRQPFPGPGLYLRIVGLPVTRERLEIVRKADQIVKDILISRRLYDQISQTVVGLWSTKTVGVKGDGRVYGYSIVVRTVKTTDFMTTKPFHLPDEVEDEITNELVKNPSIVRVTFDYTPKPPATTEFE</sequence>
<evidence type="ECO:0000256" key="10">
    <source>
        <dbReference type="PROSITE-ProRule" id="PRU00886"/>
    </source>
</evidence>
<dbReference type="PANTHER" id="PTHR11922:SF2">
    <property type="entry name" value="GMP SYNTHASE [GLUTAMINE-HYDROLYZING]"/>
    <property type="match status" value="1"/>
</dbReference>
<dbReference type="Gene3D" id="3.40.50.620">
    <property type="entry name" value="HUPs"/>
    <property type="match status" value="1"/>
</dbReference>
<dbReference type="GO" id="GO:0005524">
    <property type="term" value="F:ATP binding"/>
    <property type="evidence" value="ECO:0007669"/>
    <property type="project" value="UniProtKB-UniRule"/>
</dbReference>
<dbReference type="GO" id="GO:0003921">
    <property type="term" value="F:GMP synthase activity"/>
    <property type="evidence" value="ECO:0007669"/>
    <property type="project" value="InterPro"/>
</dbReference>
<dbReference type="Proteomes" id="UP000033876">
    <property type="component" value="Unassembled WGS sequence"/>
</dbReference>
<keyword evidence="5 10" id="KW-0547">Nucleotide-binding</keyword>
<evidence type="ECO:0000256" key="5">
    <source>
        <dbReference type="ARBA" id="ARBA00022741"/>
    </source>
</evidence>
<dbReference type="InterPro" id="IPR017926">
    <property type="entry name" value="GATASE"/>
</dbReference>
<dbReference type="Pfam" id="PF00733">
    <property type="entry name" value="Asn_synthase"/>
    <property type="match status" value="1"/>
</dbReference>
<dbReference type="SUPFAM" id="SSF52317">
    <property type="entry name" value="Class I glutamine amidotransferase-like"/>
    <property type="match status" value="1"/>
</dbReference>
<evidence type="ECO:0000256" key="2">
    <source>
        <dbReference type="ARBA" id="ARBA00005153"/>
    </source>
</evidence>
<feature type="domain" description="GMPS ATP-PPase" evidence="11">
    <location>
        <begin position="231"/>
        <end position="417"/>
    </location>
</feature>
<dbReference type="InterPro" id="IPR001962">
    <property type="entry name" value="Asn_synthase"/>
</dbReference>
<dbReference type="PANTHER" id="PTHR11922">
    <property type="entry name" value="GMP SYNTHASE-RELATED"/>
    <property type="match status" value="1"/>
</dbReference>